<sequence length="52" mass="5849">MTRLLAIAILVVMAFLLIRYRTNEKLRKGVVITLIAGFLVYTASIIVAELTR</sequence>
<feature type="transmembrane region" description="Helical" evidence="1">
    <location>
        <begin position="29"/>
        <end position="48"/>
    </location>
</feature>
<gene>
    <name evidence="2" type="ORF">VPR01S_01_02500</name>
</gene>
<keyword evidence="1" id="KW-1133">Transmembrane helix</keyword>
<accession>U2ZWJ7</accession>
<comment type="caution">
    <text evidence="2">The sequence shown here is derived from an EMBL/GenBank/DDBJ whole genome shotgun (WGS) entry which is preliminary data.</text>
</comment>
<keyword evidence="3" id="KW-1185">Reference proteome</keyword>
<dbReference type="AlphaFoldDB" id="U2ZWJ7"/>
<name>U2ZWJ7_VIBPR</name>
<reference evidence="2 3" key="1">
    <citation type="submission" date="2013-09" db="EMBL/GenBank/DDBJ databases">
        <title>Whole genome shotgun sequence of Vibrio proteolyticus NBRC 13287.</title>
        <authorList>
            <person name="Isaki S."/>
            <person name="Hosoyama A."/>
            <person name="Numata M."/>
            <person name="Hashimoto M."/>
            <person name="Hosoyama Y."/>
            <person name="Tsuchikane K."/>
            <person name="Noguchi M."/>
            <person name="Hirakata S."/>
            <person name="Ichikawa N."/>
            <person name="Ohji S."/>
            <person name="Yamazoe A."/>
            <person name="Fujita N."/>
        </authorList>
    </citation>
    <scope>NUCLEOTIDE SEQUENCE [LARGE SCALE GENOMIC DNA]</scope>
    <source>
        <strain evidence="2 3">NBRC 13287</strain>
    </source>
</reference>
<keyword evidence="1" id="KW-0812">Transmembrane</keyword>
<dbReference type="EMBL" id="BATJ01000001">
    <property type="protein sequence ID" value="GAD65477.1"/>
    <property type="molecule type" value="Genomic_DNA"/>
</dbReference>
<evidence type="ECO:0000313" key="3">
    <source>
        <dbReference type="Proteomes" id="UP000016570"/>
    </source>
</evidence>
<dbReference type="STRING" id="1219065.VPR01S_01_02500"/>
<evidence type="ECO:0000256" key="1">
    <source>
        <dbReference type="SAM" id="Phobius"/>
    </source>
</evidence>
<proteinExistence type="predicted"/>
<dbReference type="eggNOG" id="ENOG5031NUN">
    <property type="taxonomic scope" value="Bacteria"/>
</dbReference>
<evidence type="ECO:0000313" key="2">
    <source>
        <dbReference type="EMBL" id="GAD65477.1"/>
    </source>
</evidence>
<protein>
    <submittedName>
        <fullName evidence="2">Uncharacterized protein</fullName>
    </submittedName>
</protein>
<keyword evidence="1" id="KW-0472">Membrane</keyword>
<dbReference type="Proteomes" id="UP000016570">
    <property type="component" value="Unassembled WGS sequence"/>
</dbReference>
<dbReference type="RefSeq" id="WP_021703469.1">
    <property type="nucleotide sequence ID" value="NZ_BATJ01000001.1"/>
</dbReference>
<organism evidence="2 3">
    <name type="scientific">Vibrio proteolyticus NBRC 13287</name>
    <dbReference type="NCBI Taxonomy" id="1219065"/>
    <lineage>
        <taxon>Bacteria</taxon>
        <taxon>Pseudomonadati</taxon>
        <taxon>Pseudomonadota</taxon>
        <taxon>Gammaproteobacteria</taxon>
        <taxon>Vibrionales</taxon>
        <taxon>Vibrionaceae</taxon>
        <taxon>Vibrio</taxon>
    </lineage>
</organism>